<protein>
    <submittedName>
        <fullName evidence="2">Uncharacterized protein</fullName>
    </submittedName>
</protein>
<gene>
    <name evidence="2" type="ORF">HLI_03230</name>
</gene>
<dbReference type="EMBL" id="CP026118">
    <property type="protein sequence ID" value="QAS51294.1"/>
    <property type="molecule type" value="Genomic_DNA"/>
</dbReference>
<feature type="transmembrane region" description="Helical" evidence="1">
    <location>
        <begin position="31"/>
        <end position="49"/>
    </location>
</feature>
<sequence length="60" mass="6760">MKTSSLLVSIIIIMQFSTLINVTIFRGEWNGIILTLHTMLFILAIGIHAEMKKCKPDRAS</sequence>
<reference evidence="2 3" key="1">
    <citation type="submission" date="2018-01" db="EMBL/GenBank/DDBJ databases">
        <title>The whole genome sequencing and assembly of Halobacillus litoralis ERB031 strain.</title>
        <authorList>
            <person name="Lee S.-J."/>
            <person name="Park M.-K."/>
            <person name="Kim J.-Y."/>
            <person name="Lee Y.-J."/>
            <person name="Yi H."/>
            <person name="Bahn Y.-S."/>
            <person name="Kim J.F."/>
            <person name="Lee D.-W."/>
        </authorList>
    </citation>
    <scope>NUCLEOTIDE SEQUENCE [LARGE SCALE GENOMIC DNA]</scope>
    <source>
        <strain evidence="2 3">ERB 031</strain>
    </source>
</reference>
<feature type="transmembrane region" description="Helical" evidence="1">
    <location>
        <begin position="7"/>
        <end position="25"/>
    </location>
</feature>
<evidence type="ECO:0000313" key="3">
    <source>
        <dbReference type="Proteomes" id="UP000287756"/>
    </source>
</evidence>
<name>A0A410M973_9BACI</name>
<evidence type="ECO:0000313" key="2">
    <source>
        <dbReference type="EMBL" id="QAS51294.1"/>
    </source>
</evidence>
<organism evidence="2 3">
    <name type="scientific">Halobacillus litoralis</name>
    <dbReference type="NCBI Taxonomy" id="45668"/>
    <lineage>
        <taxon>Bacteria</taxon>
        <taxon>Bacillati</taxon>
        <taxon>Bacillota</taxon>
        <taxon>Bacilli</taxon>
        <taxon>Bacillales</taxon>
        <taxon>Bacillaceae</taxon>
        <taxon>Halobacillus</taxon>
    </lineage>
</organism>
<dbReference type="AlphaFoldDB" id="A0A410M973"/>
<proteinExistence type="predicted"/>
<keyword evidence="1" id="KW-1133">Transmembrane helix</keyword>
<keyword evidence="1" id="KW-0812">Transmembrane</keyword>
<accession>A0A410M973</accession>
<dbReference type="Proteomes" id="UP000287756">
    <property type="component" value="Chromosome"/>
</dbReference>
<evidence type="ECO:0000256" key="1">
    <source>
        <dbReference type="SAM" id="Phobius"/>
    </source>
</evidence>
<dbReference type="KEGG" id="hli:HLI_03230"/>
<keyword evidence="1" id="KW-0472">Membrane</keyword>